<sequence length="90" mass="9937">MYEDGHFPSTGTNGTWIRTAMTSGAQRKANSARSLMMLDVKHLAQVETTLYDRGPNFDHHGGEASVSLGSYLVIKNYSKVSYAPNPRDCQ</sequence>
<dbReference type="AlphaFoldDB" id="A0A1U7LL30"/>
<protein>
    <submittedName>
        <fullName evidence="1">Uncharacterized protein</fullName>
    </submittedName>
</protein>
<evidence type="ECO:0000313" key="1">
    <source>
        <dbReference type="EMBL" id="OLL23349.1"/>
    </source>
</evidence>
<reference evidence="1 2" key="1">
    <citation type="submission" date="2016-04" db="EMBL/GenBank/DDBJ databases">
        <title>Evolutionary innovation and constraint leading to complex multicellularity in the Ascomycota.</title>
        <authorList>
            <person name="Cisse O."/>
            <person name="Nguyen A."/>
            <person name="Hewitt D.A."/>
            <person name="Jedd G."/>
            <person name="Stajich J.E."/>
        </authorList>
    </citation>
    <scope>NUCLEOTIDE SEQUENCE [LARGE SCALE GENOMIC DNA]</scope>
    <source>
        <strain evidence="1 2">DAH-3</strain>
    </source>
</reference>
<evidence type="ECO:0000313" key="2">
    <source>
        <dbReference type="Proteomes" id="UP000186594"/>
    </source>
</evidence>
<name>A0A1U7LL30_NEOID</name>
<keyword evidence="2" id="KW-1185">Reference proteome</keyword>
<organism evidence="1 2">
    <name type="scientific">Neolecta irregularis (strain DAH-3)</name>
    <dbReference type="NCBI Taxonomy" id="1198029"/>
    <lineage>
        <taxon>Eukaryota</taxon>
        <taxon>Fungi</taxon>
        <taxon>Dikarya</taxon>
        <taxon>Ascomycota</taxon>
        <taxon>Taphrinomycotina</taxon>
        <taxon>Neolectales</taxon>
        <taxon>Neolectaceae</taxon>
        <taxon>Neolecta</taxon>
    </lineage>
</organism>
<accession>A0A1U7LL30</accession>
<gene>
    <name evidence="1" type="ORF">NEOLI_004074</name>
</gene>
<dbReference type="EMBL" id="LXFE01001786">
    <property type="protein sequence ID" value="OLL23349.1"/>
    <property type="molecule type" value="Genomic_DNA"/>
</dbReference>
<proteinExistence type="predicted"/>
<comment type="caution">
    <text evidence="1">The sequence shown here is derived from an EMBL/GenBank/DDBJ whole genome shotgun (WGS) entry which is preliminary data.</text>
</comment>
<dbReference type="Proteomes" id="UP000186594">
    <property type="component" value="Unassembled WGS sequence"/>
</dbReference>